<sequence length="105" mass="11863">MSTAPRKSSAVDGSDRRQPSRLQRCSPASIRISPVSNWNVAIPLLSPVPPSPPSIDLGMTEKREELPRKEQQRQKQTTERQKRVFAMWQHPAAPFCYEPAPFVPV</sequence>
<dbReference type="InterPro" id="IPR040381">
    <property type="entry name" value="At4g14450-like"/>
</dbReference>
<evidence type="ECO:0000313" key="3">
    <source>
        <dbReference type="Proteomes" id="UP000032304"/>
    </source>
</evidence>
<dbReference type="GO" id="GO:0005634">
    <property type="term" value="C:nucleus"/>
    <property type="evidence" value="ECO:0007669"/>
    <property type="project" value="TreeGrafter"/>
</dbReference>
<dbReference type="PANTHER" id="PTHR33912">
    <property type="entry name" value="OS01G0939400 PROTEIN"/>
    <property type="match status" value="1"/>
</dbReference>
<keyword evidence="3" id="KW-1185">Reference proteome</keyword>
<protein>
    <submittedName>
        <fullName evidence="2">Uncharacterized protein</fullName>
    </submittedName>
</protein>
<dbReference type="Proteomes" id="UP000032304">
    <property type="component" value="Chromosome 5"/>
</dbReference>
<dbReference type="OMA" id="KINPCEA"/>
<dbReference type="PANTHER" id="PTHR33912:SF2">
    <property type="entry name" value="PUTATIVE-RELATED"/>
    <property type="match status" value="1"/>
</dbReference>
<dbReference type="GO" id="GO:0005737">
    <property type="term" value="C:cytoplasm"/>
    <property type="evidence" value="ECO:0007669"/>
    <property type="project" value="TreeGrafter"/>
</dbReference>
<dbReference type="Gramene" id="KJB28438">
    <property type="protein sequence ID" value="KJB28438"/>
    <property type="gene ID" value="B456_005G048200"/>
</dbReference>
<evidence type="ECO:0000313" key="2">
    <source>
        <dbReference type="EMBL" id="KJB28438.1"/>
    </source>
</evidence>
<dbReference type="OrthoDB" id="673645at2759"/>
<name>A0A0D2PMS2_GOSRA</name>
<accession>A0A0D2PMS2</accession>
<proteinExistence type="predicted"/>
<gene>
    <name evidence="2" type="ORF">B456_005G048200</name>
</gene>
<feature type="compositionally biased region" description="Basic and acidic residues" evidence="1">
    <location>
        <begin position="59"/>
        <end position="81"/>
    </location>
</feature>
<dbReference type="AlphaFoldDB" id="A0A0D2PMS2"/>
<dbReference type="KEGG" id="gra:105796715"/>
<dbReference type="eggNOG" id="ENOG502S77P">
    <property type="taxonomic scope" value="Eukaryota"/>
</dbReference>
<evidence type="ECO:0000256" key="1">
    <source>
        <dbReference type="SAM" id="MobiDB-lite"/>
    </source>
</evidence>
<reference evidence="2 3" key="1">
    <citation type="journal article" date="2012" name="Nature">
        <title>Repeated polyploidization of Gossypium genomes and the evolution of spinnable cotton fibres.</title>
        <authorList>
            <person name="Paterson A.H."/>
            <person name="Wendel J.F."/>
            <person name="Gundlach H."/>
            <person name="Guo H."/>
            <person name="Jenkins J."/>
            <person name="Jin D."/>
            <person name="Llewellyn D."/>
            <person name="Showmaker K.C."/>
            <person name="Shu S."/>
            <person name="Udall J."/>
            <person name="Yoo M.J."/>
            <person name="Byers R."/>
            <person name="Chen W."/>
            <person name="Doron-Faigenboim A."/>
            <person name="Duke M.V."/>
            <person name="Gong L."/>
            <person name="Grimwood J."/>
            <person name="Grover C."/>
            <person name="Grupp K."/>
            <person name="Hu G."/>
            <person name="Lee T.H."/>
            <person name="Li J."/>
            <person name="Lin L."/>
            <person name="Liu T."/>
            <person name="Marler B.S."/>
            <person name="Page J.T."/>
            <person name="Roberts A.W."/>
            <person name="Romanel E."/>
            <person name="Sanders W.S."/>
            <person name="Szadkowski E."/>
            <person name="Tan X."/>
            <person name="Tang H."/>
            <person name="Xu C."/>
            <person name="Wang J."/>
            <person name="Wang Z."/>
            <person name="Zhang D."/>
            <person name="Zhang L."/>
            <person name="Ashrafi H."/>
            <person name="Bedon F."/>
            <person name="Bowers J.E."/>
            <person name="Brubaker C.L."/>
            <person name="Chee P.W."/>
            <person name="Das S."/>
            <person name="Gingle A.R."/>
            <person name="Haigler C.H."/>
            <person name="Harker D."/>
            <person name="Hoffmann L.V."/>
            <person name="Hovav R."/>
            <person name="Jones D.C."/>
            <person name="Lemke C."/>
            <person name="Mansoor S."/>
            <person name="ur Rahman M."/>
            <person name="Rainville L.N."/>
            <person name="Rambani A."/>
            <person name="Reddy U.K."/>
            <person name="Rong J.K."/>
            <person name="Saranga Y."/>
            <person name="Scheffler B.E."/>
            <person name="Scheffler J.A."/>
            <person name="Stelly D.M."/>
            <person name="Triplett B.A."/>
            <person name="Van Deynze A."/>
            <person name="Vaslin M.F."/>
            <person name="Waghmare V.N."/>
            <person name="Walford S.A."/>
            <person name="Wright R.J."/>
            <person name="Zaki E.A."/>
            <person name="Zhang T."/>
            <person name="Dennis E.S."/>
            <person name="Mayer K.F."/>
            <person name="Peterson D.G."/>
            <person name="Rokhsar D.S."/>
            <person name="Wang X."/>
            <person name="Schmutz J."/>
        </authorList>
    </citation>
    <scope>NUCLEOTIDE SEQUENCE [LARGE SCALE GENOMIC DNA]</scope>
</reference>
<dbReference type="EMBL" id="CM001744">
    <property type="protein sequence ID" value="KJB28438.1"/>
    <property type="molecule type" value="Genomic_DNA"/>
</dbReference>
<feature type="region of interest" description="Disordered" evidence="1">
    <location>
        <begin position="1"/>
        <end position="28"/>
    </location>
</feature>
<feature type="region of interest" description="Disordered" evidence="1">
    <location>
        <begin position="47"/>
        <end position="81"/>
    </location>
</feature>
<organism evidence="2 3">
    <name type="scientific">Gossypium raimondii</name>
    <name type="common">Peruvian cotton</name>
    <name type="synonym">Gossypium klotzschianum subsp. raimondii</name>
    <dbReference type="NCBI Taxonomy" id="29730"/>
    <lineage>
        <taxon>Eukaryota</taxon>
        <taxon>Viridiplantae</taxon>
        <taxon>Streptophyta</taxon>
        <taxon>Embryophyta</taxon>
        <taxon>Tracheophyta</taxon>
        <taxon>Spermatophyta</taxon>
        <taxon>Magnoliopsida</taxon>
        <taxon>eudicotyledons</taxon>
        <taxon>Gunneridae</taxon>
        <taxon>Pentapetalae</taxon>
        <taxon>rosids</taxon>
        <taxon>malvids</taxon>
        <taxon>Malvales</taxon>
        <taxon>Malvaceae</taxon>
        <taxon>Malvoideae</taxon>
        <taxon>Gossypium</taxon>
    </lineage>
</organism>